<reference evidence="1 2" key="1">
    <citation type="submission" date="2014-11" db="EMBL/GenBank/DDBJ databases">
        <title>A Rickettsiales Symbiont of Amoebae With Ancient Features.</title>
        <authorList>
            <person name="Schulz F."/>
            <person name="Martijn J."/>
            <person name="Wascher F."/>
            <person name="Kostanjsek R."/>
            <person name="Ettema T.J."/>
            <person name="Horn M."/>
        </authorList>
    </citation>
    <scope>NUCLEOTIDE SEQUENCE [LARGE SCALE GENOMIC DNA]</scope>
    <source>
        <strain evidence="1 2">UWC36</strain>
    </source>
</reference>
<gene>
    <name evidence="1" type="ORF">NF27_JZ00010</name>
</gene>
<proteinExistence type="predicted"/>
<evidence type="ECO:0000313" key="1">
    <source>
        <dbReference type="EMBL" id="KIE04062.1"/>
    </source>
</evidence>
<keyword evidence="2" id="KW-1185">Reference proteome</keyword>
<comment type="caution">
    <text evidence="1">The sequence shown here is derived from an EMBL/GenBank/DDBJ whole genome shotgun (WGS) entry which is preliminary data.</text>
</comment>
<dbReference type="AlphaFoldDB" id="A0A0C1MQ25"/>
<organism evidence="1 2">
    <name type="scientific">Candidatus Jidaibacter acanthamoebae</name>
    <dbReference type="NCBI Taxonomy" id="86105"/>
    <lineage>
        <taxon>Bacteria</taxon>
        <taxon>Pseudomonadati</taxon>
        <taxon>Pseudomonadota</taxon>
        <taxon>Alphaproteobacteria</taxon>
        <taxon>Rickettsiales</taxon>
        <taxon>Candidatus Midichloriaceae</taxon>
        <taxon>Candidatus Jidaibacter</taxon>
    </lineage>
</organism>
<protein>
    <submittedName>
        <fullName evidence="1">Uncharacterized protein</fullName>
    </submittedName>
</protein>
<accession>A0A0C1MQ25</accession>
<name>A0A0C1MQ25_9RICK</name>
<dbReference type="Proteomes" id="UP000031258">
    <property type="component" value="Unassembled WGS sequence"/>
</dbReference>
<dbReference type="EMBL" id="JSWE01000241">
    <property type="protein sequence ID" value="KIE04062.1"/>
    <property type="molecule type" value="Genomic_DNA"/>
</dbReference>
<evidence type="ECO:0000313" key="2">
    <source>
        <dbReference type="Proteomes" id="UP000031258"/>
    </source>
</evidence>
<sequence length="551" mass="63227">MIFTPEEYVNFLQRENFKRDELPLLQALNFITLIHGSNELYNKCLAERCPIEKSLLQKLLERDLEKHGFPKIIEQIFSKNFSSVMKSIVIKSIYRFFERKALEPSKVFDSTWDYLEEQSLIDFALVTELRLSIYNIYKGQTSDNNCVINDTLGGDDKNKITVYVLPILKYFMISELGMKNEKEEEEKSLSDEALYQIITIIGSIAQPTTQEAIFKAMQQNSDNLFSIIQGFIKLAIPIIRNTEYSIGSIPLSSSLRGFMLKALEIAKILFSTLADEVIIEYANIKILSNELEEGLKLYSSIGIKQEQLKEIGIKFFENGKLELAISCYEVLSEKLLPQARTIKHTLASLYNVKVAGFFEYDDKEQFEKCLDKCRILFESALNIESDEPISSNLCAAYATLLFKYHNAANQEEYIKIQELLIQAIKLQNDYSKLWYSQLEKLAAVEPIQQLLDKKSDKRESIEVAPRLLACYLLVRLHAMHDNKEEAKAALEKLKAINLSFKCTSDLSPQQQEDKVLALYFTADAYKKLGCKNQAAELLREVEEPSKLKGKL</sequence>